<protein>
    <submittedName>
        <fullName evidence="2">Uncharacterized protein</fullName>
    </submittedName>
</protein>
<dbReference type="OrthoDB" id="2153288at2759"/>
<feature type="compositionally biased region" description="Polar residues" evidence="1">
    <location>
        <begin position="315"/>
        <end position="327"/>
    </location>
</feature>
<organism evidence="2 3">
    <name type="scientific">Lunasporangiospora selenospora</name>
    <dbReference type="NCBI Taxonomy" id="979761"/>
    <lineage>
        <taxon>Eukaryota</taxon>
        <taxon>Fungi</taxon>
        <taxon>Fungi incertae sedis</taxon>
        <taxon>Mucoromycota</taxon>
        <taxon>Mortierellomycotina</taxon>
        <taxon>Mortierellomycetes</taxon>
        <taxon>Mortierellales</taxon>
        <taxon>Mortierellaceae</taxon>
        <taxon>Lunasporangiospora</taxon>
    </lineage>
</organism>
<reference evidence="2" key="1">
    <citation type="journal article" date="2020" name="Fungal Divers.">
        <title>Resolving the Mortierellaceae phylogeny through synthesis of multi-gene phylogenetics and phylogenomics.</title>
        <authorList>
            <person name="Vandepol N."/>
            <person name="Liber J."/>
            <person name="Desiro A."/>
            <person name="Na H."/>
            <person name="Kennedy M."/>
            <person name="Barry K."/>
            <person name="Grigoriev I.V."/>
            <person name="Miller A.N."/>
            <person name="O'Donnell K."/>
            <person name="Stajich J.E."/>
            <person name="Bonito G."/>
        </authorList>
    </citation>
    <scope>NUCLEOTIDE SEQUENCE</scope>
    <source>
        <strain evidence="2">KOD1015</strain>
    </source>
</reference>
<feature type="region of interest" description="Disordered" evidence="1">
    <location>
        <begin position="481"/>
        <end position="500"/>
    </location>
</feature>
<comment type="caution">
    <text evidence="2">The sequence shown here is derived from an EMBL/GenBank/DDBJ whole genome shotgun (WGS) entry which is preliminary data.</text>
</comment>
<gene>
    <name evidence="2" type="ORF">BGW38_004189</name>
</gene>
<dbReference type="Proteomes" id="UP000780801">
    <property type="component" value="Unassembled WGS sequence"/>
</dbReference>
<keyword evidence="3" id="KW-1185">Reference proteome</keyword>
<feature type="region of interest" description="Disordered" evidence="1">
    <location>
        <begin position="307"/>
        <end position="330"/>
    </location>
</feature>
<sequence length="568" mass="65083">MGEDEGSQPTLNDYMEGERWLWMTNIWNSDGGCGSGYLRQYRQRLGSVLVNDNMTAWELMYTHKFPGTITHSSISKRSFLERELYGDHGTSEAPPLSSTQDEDAIHESIRLAVVIKVIEDERVSYHSRVYHFGIFETDRVLEECDPLSTDTCHAHAPFLNFDYILPGSMPIKDFSLEHDMMLYSRRQCMVQDFKVAAYGHPTRRILERPIRVCVRNSRTVNCDDLHVLMAQVREYTTSWEYKTSIATELSEVRTGNKRWATDEQWGSRSYLSPVQENDMITGETQIYGTPIQKPYLDKSLLKEKDLSEGTENHEQASSGANNEQQEVQGGPRQLDTFNLLEQDRLHQSPPNLQGSRPNQREQYQLQANVNYKSRWFESVVEVGALDAVDTDQGIVNEENDIMALKTTGNSVLILRRDANETEFGFLYSQWRLSMVMSDDVYNPAFPTSETERREVLAMRIVRTPVSALALPITEIYNDDHPLADLPSTQRSTERTADRSEGYEVYYDNDDPLTAEETDNLEGEHHNVLLMVLGDGKVVAYDLDRSAELSTFVVFMQERYQVVIDPPAD</sequence>
<feature type="compositionally biased region" description="Basic and acidic residues" evidence="1">
    <location>
        <begin position="491"/>
        <end position="500"/>
    </location>
</feature>
<evidence type="ECO:0000313" key="3">
    <source>
        <dbReference type="Proteomes" id="UP000780801"/>
    </source>
</evidence>
<evidence type="ECO:0000313" key="2">
    <source>
        <dbReference type="EMBL" id="KAF9586478.1"/>
    </source>
</evidence>
<accession>A0A9P6KIT0</accession>
<dbReference type="AlphaFoldDB" id="A0A9P6KIT0"/>
<dbReference type="EMBL" id="JAABOA010000027">
    <property type="protein sequence ID" value="KAF9586478.1"/>
    <property type="molecule type" value="Genomic_DNA"/>
</dbReference>
<name>A0A9P6KIT0_9FUNG</name>
<evidence type="ECO:0000256" key="1">
    <source>
        <dbReference type="SAM" id="MobiDB-lite"/>
    </source>
</evidence>
<proteinExistence type="predicted"/>